<gene>
    <name evidence="2" type="ORF">ATY89_07710</name>
    <name evidence="3" type="ORF">ATZ20_10730</name>
</gene>
<dbReference type="GeneID" id="14552589"/>
<dbReference type="AlphaFoldDB" id="A0A0U3FHQ7"/>
<dbReference type="GO" id="GO:0008832">
    <property type="term" value="F:dGTPase activity"/>
    <property type="evidence" value="ECO:0007669"/>
    <property type="project" value="TreeGrafter"/>
</dbReference>
<keyword evidence="2" id="KW-0378">Hydrolase</keyword>
<proteinExistence type="predicted"/>
<dbReference type="RefSeq" id="WP_011278870.1">
    <property type="nucleotide sequence ID" value="NZ_BHWZ01000006.1"/>
</dbReference>
<dbReference type="InterPro" id="IPR045509">
    <property type="entry name" value="HD_assoc_2"/>
</dbReference>
<dbReference type="OMA" id="CRSERDI"/>
<dbReference type="OrthoDB" id="8895at2157"/>
<feature type="domain" description="HD/PDEase" evidence="1">
    <location>
        <begin position="47"/>
        <end position="192"/>
    </location>
</feature>
<dbReference type="EMBL" id="CP013695">
    <property type="protein sequence ID" value="ALU32574.1"/>
    <property type="molecule type" value="Genomic_DNA"/>
</dbReference>
<evidence type="ECO:0000313" key="2">
    <source>
        <dbReference type="EMBL" id="ALU29835.1"/>
    </source>
</evidence>
<evidence type="ECO:0000313" key="3">
    <source>
        <dbReference type="EMBL" id="ALU32574.1"/>
    </source>
</evidence>
<dbReference type="SUPFAM" id="SSF109604">
    <property type="entry name" value="HD-domain/PDEase-like"/>
    <property type="match status" value="1"/>
</dbReference>
<dbReference type="Proteomes" id="UP000065473">
    <property type="component" value="Chromosome"/>
</dbReference>
<name>A0A0U3FHQ7_9CREN</name>
<dbReference type="PANTHER" id="PTHR11373">
    <property type="entry name" value="DEOXYNUCLEOSIDE TRIPHOSPHATE TRIPHOSPHOHYDROLASE"/>
    <property type="match status" value="1"/>
</dbReference>
<dbReference type="InterPro" id="IPR006674">
    <property type="entry name" value="HD_domain"/>
</dbReference>
<dbReference type="SMART" id="SM00471">
    <property type="entry name" value="HDc"/>
    <property type="match status" value="1"/>
</dbReference>
<protein>
    <submittedName>
        <fullName evidence="2">Phosphohydrolase</fullName>
    </submittedName>
</protein>
<organism evidence="2 5">
    <name type="scientific">Sulfolobus acidocaldarius</name>
    <dbReference type="NCBI Taxonomy" id="2285"/>
    <lineage>
        <taxon>Archaea</taxon>
        <taxon>Thermoproteota</taxon>
        <taxon>Thermoprotei</taxon>
        <taxon>Sulfolobales</taxon>
        <taxon>Sulfolobaceae</taxon>
        <taxon>Sulfolobus</taxon>
    </lineage>
</organism>
<dbReference type="InterPro" id="IPR050135">
    <property type="entry name" value="dGTPase-like"/>
</dbReference>
<dbReference type="EMBL" id="CP013694">
    <property type="protein sequence ID" value="ALU29835.1"/>
    <property type="molecule type" value="Genomic_DNA"/>
</dbReference>
<dbReference type="Pfam" id="PF01966">
    <property type="entry name" value="HD"/>
    <property type="match status" value="1"/>
</dbReference>
<dbReference type="GO" id="GO:0006203">
    <property type="term" value="P:dGTP catabolic process"/>
    <property type="evidence" value="ECO:0007669"/>
    <property type="project" value="TreeGrafter"/>
</dbReference>
<evidence type="ECO:0000313" key="4">
    <source>
        <dbReference type="Proteomes" id="UP000060043"/>
    </source>
</evidence>
<dbReference type="CDD" id="cd00077">
    <property type="entry name" value="HDc"/>
    <property type="match status" value="1"/>
</dbReference>
<evidence type="ECO:0000259" key="1">
    <source>
        <dbReference type="SMART" id="SM00471"/>
    </source>
</evidence>
<dbReference type="Gene3D" id="1.10.3210.10">
    <property type="entry name" value="Hypothetical protein af1432"/>
    <property type="match status" value="1"/>
</dbReference>
<accession>A0A0U3FHQ7</accession>
<evidence type="ECO:0000313" key="5">
    <source>
        <dbReference type="Proteomes" id="UP000065473"/>
    </source>
</evidence>
<dbReference type="InterPro" id="IPR003607">
    <property type="entry name" value="HD/PDEase_dom"/>
</dbReference>
<sequence>MVKLIRDPIYGYIRVNDEDLRIVDSPFFQRLRYIRQNGMAYLVFPSATHSRFEHSLGVYHVADLMFNRIKDVNEETVTRENIRRLALVHDIGHLPFSHTFEFALKYIEYMDNGIYSTFRNEFFKEVKVAKLHELVGIHVIQKCMNNDDLSRWMKRVYVENSEDTKTIKAILNSSLDADRLDYLQRDSYYFGVKYGQIPLDRILETVEIRGSDGKYVFNIKGRDDLEEYLMARYHMYSAIYNHPVVGIFNSVMAYTIAKMMMDQIITVDNIKECDQFLGFTDNFIISKLHEIRDRSETYSRLYETLYKRVKYRKKVLEYDQANFFSMAMNDRDRERELYNFIKDVKGKVLVYSADVSMPTDNIVLSLGNNVFIDLEKHDDASRYINIPSLRRKVIIGYYDDKSYQKFSEQFLPKQ</sequence>
<dbReference type="PANTHER" id="PTHR11373:SF4">
    <property type="entry name" value="DEOXYNUCLEOSIDE TRIPHOSPHATE TRIPHOSPHOHYDROLASE SAMHD1"/>
    <property type="match status" value="1"/>
</dbReference>
<reference evidence="4 5" key="1">
    <citation type="submission" date="2015-12" db="EMBL/GenBank/DDBJ databases">
        <title>A stable core within a dynamic pangenome in Sulfolobus acidocaldarius.</title>
        <authorList>
            <person name="Anderson R."/>
            <person name="Kouris A."/>
            <person name="Seward C."/>
            <person name="Campbell K."/>
            <person name="Whitaker R."/>
        </authorList>
    </citation>
    <scope>NUCLEOTIDE SEQUENCE [LARGE SCALE GENOMIC DNA]</scope>
    <source>
        <strain evidence="2 5">GG12-C01-09</strain>
        <strain evidence="3 4">NG05B_CO5_07</strain>
    </source>
</reference>
<dbReference type="Pfam" id="PF19276">
    <property type="entry name" value="HD_assoc_2"/>
    <property type="match status" value="1"/>
</dbReference>
<dbReference type="Proteomes" id="UP000060043">
    <property type="component" value="Chromosome"/>
</dbReference>